<dbReference type="SMART" id="SM00387">
    <property type="entry name" value="HATPase_c"/>
    <property type="match status" value="1"/>
</dbReference>
<dbReference type="Gene3D" id="2.60.120.10">
    <property type="entry name" value="Jelly Rolls"/>
    <property type="match status" value="1"/>
</dbReference>
<evidence type="ECO:0000313" key="6">
    <source>
        <dbReference type="EMBL" id="MDP9679962.1"/>
    </source>
</evidence>
<comment type="catalytic activity">
    <reaction evidence="1">
        <text>ATP + protein L-histidine = ADP + protein N-phospho-L-histidine.</text>
        <dbReference type="EC" id="2.7.13.3"/>
    </reaction>
</comment>
<feature type="domain" description="Histidine kinase" evidence="5">
    <location>
        <begin position="306"/>
        <end position="475"/>
    </location>
</feature>
<gene>
    <name evidence="6" type="ORF">J2S47_000464</name>
</gene>
<dbReference type="EC" id="2.7.13.3" evidence="2"/>
<dbReference type="InterPro" id="IPR018490">
    <property type="entry name" value="cNMP-bd_dom_sf"/>
</dbReference>
<dbReference type="InterPro" id="IPR004358">
    <property type="entry name" value="Sig_transdc_His_kin-like_C"/>
</dbReference>
<dbReference type="RefSeq" id="WP_226534650.1">
    <property type="nucleotide sequence ID" value="NZ_BMSL01000012.1"/>
</dbReference>
<evidence type="ECO:0000256" key="4">
    <source>
        <dbReference type="ARBA" id="ARBA00023012"/>
    </source>
</evidence>
<evidence type="ECO:0000313" key="7">
    <source>
        <dbReference type="Proteomes" id="UP001231675"/>
    </source>
</evidence>
<keyword evidence="3 6" id="KW-0418">Kinase</keyword>
<protein>
    <recommendedName>
        <fullName evidence="2">histidine kinase</fullName>
        <ecNumber evidence="2">2.7.13.3</ecNumber>
    </recommendedName>
</protein>
<keyword evidence="7" id="KW-1185">Reference proteome</keyword>
<dbReference type="Gene3D" id="3.30.565.10">
    <property type="entry name" value="Histidine kinase-like ATPase, C-terminal domain"/>
    <property type="match status" value="1"/>
</dbReference>
<dbReference type="CDD" id="cd00038">
    <property type="entry name" value="CAP_ED"/>
    <property type="match status" value="1"/>
</dbReference>
<accession>A0ABT9L8C9</accession>
<dbReference type="SUPFAM" id="SSF55874">
    <property type="entry name" value="ATPase domain of HSP90 chaperone/DNA topoisomerase II/histidine kinase"/>
    <property type="match status" value="1"/>
</dbReference>
<sequence length="485" mass="52918">MSGRPMPCSPGEIGSLFLFEKLSPEQLGRLCAEGRVELFEPGPVYAEGDPATCFYVLLEGTAVLSRRVGGDDVETNRTSQRGVYAGAMQAYLGDRVPQVYTNSLRVTAPTRFFVLPADTFAGVVQEWFPMAVHLLEGLFFGSKNTQRAVGQRERLLALGSLSAGLTHELNNPAAAAVRATASLRERVAKMRHKLRVIAEGPFSREALAALIDIQDRTAERVAKAPVLSPMEAADREDAVTDWLDGHGIRDGWQLAPTFVQAGLDSEWLDQVAAAVDEEILPNAVGWLNYTVETELLMNEIGDSTARISHLVDAAKQYSQLDRAPYRSADVHELLDSTLLMLSGKIGPRIKVVKEYDRTLPDVPAHPAELNQVWTNLIDNAVSAMDSAGGEGTLTVRTARVHDRLLVEFRDTGPGVPAEIRDRIFDPFFTTKPVGEGTGLGLDISWRIVVNKHHGALQVDSRPGDTRFQVLLPLTAAAPDPTEEPV</sequence>
<dbReference type="Proteomes" id="UP001231675">
    <property type="component" value="Unassembled WGS sequence"/>
</dbReference>
<evidence type="ECO:0000259" key="5">
    <source>
        <dbReference type="PROSITE" id="PS50109"/>
    </source>
</evidence>
<evidence type="ECO:0000256" key="1">
    <source>
        <dbReference type="ARBA" id="ARBA00000085"/>
    </source>
</evidence>
<dbReference type="PANTHER" id="PTHR43065:SF48">
    <property type="entry name" value="HISTIDINE KINASE"/>
    <property type="match status" value="1"/>
</dbReference>
<dbReference type="InterPro" id="IPR005467">
    <property type="entry name" value="His_kinase_dom"/>
</dbReference>
<dbReference type="PROSITE" id="PS50109">
    <property type="entry name" value="HIS_KIN"/>
    <property type="match status" value="1"/>
</dbReference>
<dbReference type="GeneID" id="91549393"/>
<dbReference type="PRINTS" id="PR00344">
    <property type="entry name" value="BCTRLSENSOR"/>
</dbReference>
<dbReference type="Gene3D" id="1.10.287.130">
    <property type="match status" value="1"/>
</dbReference>
<evidence type="ECO:0000256" key="2">
    <source>
        <dbReference type="ARBA" id="ARBA00012438"/>
    </source>
</evidence>
<dbReference type="GO" id="GO:0016301">
    <property type="term" value="F:kinase activity"/>
    <property type="evidence" value="ECO:0007669"/>
    <property type="project" value="UniProtKB-KW"/>
</dbReference>
<dbReference type="InterPro" id="IPR000595">
    <property type="entry name" value="cNMP-bd_dom"/>
</dbReference>
<dbReference type="EMBL" id="JAURUD010000001">
    <property type="protein sequence ID" value="MDP9679962.1"/>
    <property type="molecule type" value="Genomic_DNA"/>
</dbReference>
<dbReference type="SMART" id="SM00100">
    <property type="entry name" value="cNMP"/>
    <property type="match status" value="1"/>
</dbReference>
<dbReference type="InterPro" id="IPR014710">
    <property type="entry name" value="RmlC-like_jellyroll"/>
</dbReference>
<dbReference type="InterPro" id="IPR036890">
    <property type="entry name" value="HATPase_C_sf"/>
</dbReference>
<name>A0ABT9L8C9_STRGD</name>
<keyword evidence="3 6" id="KW-0808">Transferase</keyword>
<dbReference type="InterPro" id="IPR003594">
    <property type="entry name" value="HATPase_dom"/>
</dbReference>
<comment type="caution">
    <text evidence="6">The sequence shown here is derived from an EMBL/GenBank/DDBJ whole genome shotgun (WGS) entry which is preliminary data.</text>
</comment>
<reference evidence="6 7" key="1">
    <citation type="submission" date="2023-07" db="EMBL/GenBank/DDBJ databases">
        <title>Sequencing the genomes of 1000 actinobacteria strains.</title>
        <authorList>
            <person name="Klenk H.-P."/>
        </authorList>
    </citation>
    <scope>NUCLEOTIDE SEQUENCE [LARGE SCALE GENOMIC DNA]</scope>
    <source>
        <strain evidence="6 7">DSM 40229</strain>
    </source>
</reference>
<proteinExistence type="predicted"/>
<dbReference type="SUPFAM" id="SSF51206">
    <property type="entry name" value="cAMP-binding domain-like"/>
    <property type="match status" value="1"/>
</dbReference>
<dbReference type="PANTHER" id="PTHR43065">
    <property type="entry name" value="SENSOR HISTIDINE KINASE"/>
    <property type="match status" value="1"/>
</dbReference>
<keyword evidence="4" id="KW-0902">Two-component regulatory system</keyword>
<evidence type="ECO:0000256" key="3">
    <source>
        <dbReference type="ARBA" id="ARBA00022777"/>
    </source>
</evidence>
<organism evidence="6 7">
    <name type="scientific">Streptomyces griseoviridis</name>
    <dbReference type="NCBI Taxonomy" id="45398"/>
    <lineage>
        <taxon>Bacteria</taxon>
        <taxon>Bacillati</taxon>
        <taxon>Actinomycetota</taxon>
        <taxon>Actinomycetes</taxon>
        <taxon>Kitasatosporales</taxon>
        <taxon>Streptomycetaceae</taxon>
        <taxon>Streptomyces</taxon>
    </lineage>
</organism>
<dbReference type="Pfam" id="PF02518">
    <property type="entry name" value="HATPase_c"/>
    <property type="match status" value="1"/>
</dbReference>